<name>A0A316TDM6_9ACTN</name>
<evidence type="ECO:0000313" key="6">
    <source>
        <dbReference type="Proteomes" id="UP000245507"/>
    </source>
</evidence>
<dbReference type="SUPFAM" id="SSF52540">
    <property type="entry name" value="P-loop containing nucleoside triphosphate hydrolases"/>
    <property type="match status" value="1"/>
</dbReference>
<dbReference type="PANTHER" id="PTHR13696:SF52">
    <property type="entry name" value="PARA FAMILY PROTEIN CT_582"/>
    <property type="match status" value="1"/>
</dbReference>
<feature type="compositionally biased region" description="Pro residues" evidence="3">
    <location>
        <begin position="1"/>
        <end position="12"/>
    </location>
</feature>
<evidence type="ECO:0000313" key="5">
    <source>
        <dbReference type="EMBL" id="PWN02553.1"/>
    </source>
</evidence>
<keyword evidence="6" id="KW-1185">Reference proteome</keyword>
<accession>A0A316TDM6</accession>
<dbReference type="Gene3D" id="3.40.50.300">
    <property type="entry name" value="P-loop containing nucleotide triphosphate hydrolases"/>
    <property type="match status" value="1"/>
</dbReference>
<gene>
    <name evidence="5" type="ORF">DJ010_12560</name>
</gene>
<dbReference type="Proteomes" id="UP000245507">
    <property type="component" value="Unassembled WGS sequence"/>
</dbReference>
<dbReference type="CDD" id="cd02042">
    <property type="entry name" value="ParAB_family"/>
    <property type="match status" value="1"/>
</dbReference>
<dbReference type="InterPro" id="IPR027417">
    <property type="entry name" value="P-loop_NTPase"/>
</dbReference>
<dbReference type="InterPro" id="IPR025669">
    <property type="entry name" value="AAA_dom"/>
</dbReference>
<comment type="caution">
    <text evidence="5">The sequence shown here is derived from an EMBL/GenBank/DDBJ whole genome shotgun (WGS) entry which is preliminary data.</text>
</comment>
<feature type="domain" description="AAA" evidence="4">
    <location>
        <begin position="80"/>
        <end position="265"/>
    </location>
</feature>
<protein>
    <submittedName>
        <fullName evidence="5">Cobyrinic acid a,c-diamide synthase</fullName>
    </submittedName>
</protein>
<comment type="function">
    <text evidence="2">May play a role in septum formation.</text>
</comment>
<reference evidence="5 6" key="1">
    <citation type="submission" date="2018-05" db="EMBL/GenBank/DDBJ databases">
        <title>Nocardioides silvaticus genome.</title>
        <authorList>
            <person name="Li C."/>
            <person name="Wang G."/>
        </authorList>
    </citation>
    <scope>NUCLEOTIDE SEQUENCE [LARGE SCALE GENOMIC DNA]</scope>
    <source>
        <strain evidence="5 6">CCTCC AB 2018079</strain>
    </source>
</reference>
<dbReference type="Pfam" id="PF13614">
    <property type="entry name" value="AAA_31"/>
    <property type="match status" value="1"/>
</dbReference>
<dbReference type="AlphaFoldDB" id="A0A316TDM6"/>
<evidence type="ECO:0000259" key="4">
    <source>
        <dbReference type="Pfam" id="PF13614"/>
    </source>
</evidence>
<evidence type="ECO:0000256" key="3">
    <source>
        <dbReference type="SAM" id="MobiDB-lite"/>
    </source>
</evidence>
<comment type="similarity">
    <text evidence="1">Belongs to the ParA family.</text>
</comment>
<dbReference type="OrthoDB" id="9815116at2"/>
<dbReference type="PANTHER" id="PTHR13696">
    <property type="entry name" value="P-LOOP CONTAINING NUCLEOSIDE TRIPHOSPHATE HYDROLASE"/>
    <property type="match status" value="1"/>
</dbReference>
<dbReference type="InterPro" id="IPR050678">
    <property type="entry name" value="DNA_Partitioning_ATPase"/>
</dbReference>
<dbReference type="FunFam" id="3.40.50.300:FF:000285">
    <property type="entry name" value="Sporulation initiation inhibitor Soj"/>
    <property type="match status" value="1"/>
</dbReference>
<evidence type="ECO:0000256" key="2">
    <source>
        <dbReference type="ARBA" id="ARBA00059092"/>
    </source>
</evidence>
<dbReference type="EMBL" id="QGDD01000005">
    <property type="protein sequence ID" value="PWN02553.1"/>
    <property type="molecule type" value="Genomic_DNA"/>
</dbReference>
<proteinExistence type="inferred from homology"/>
<evidence type="ECO:0000256" key="1">
    <source>
        <dbReference type="ARBA" id="ARBA00006976"/>
    </source>
</evidence>
<sequence length="347" mass="36836">MSGEPTEPPYDPSPNDVSRETSPSGVSRETGFGVRTAADLAAYETSFADDQTPLAAEAHQSVILRQGIQREPVPRPEATRIFVVANQKGGVGKTTTTVNIAAALSELGQRVLVIDLDPQGNASTALNVDHRQGTVGTYEVLVDDVPLAEAVQACPDCERLDVVPATIDLAGAEIELVSVVAREGRLRKAILGHPRVGAAALTGPDRYDYVLIDCPPSLGLLTLNALVAGAEMMIPIQAEYYALEGLGQLLKTVDMVRAHLNPELAVSTILLTMFDARTRLAAGVAQEVREHFGDQVIKTAIPRSVRVSEAPSYGQTVMTYDPSSPGALSYLEAAREIATRGTRGSNA</sequence>
<organism evidence="5 6">
    <name type="scientific">Nocardioides silvaticus</name>
    <dbReference type="NCBI Taxonomy" id="2201891"/>
    <lineage>
        <taxon>Bacteria</taxon>
        <taxon>Bacillati</taxon>
        <taxon>Actinomycetota</taxon>
        <taxon>Actinomycetes</taxon>
        <taxon>Propionibacteriales</taxon>
        <taxon>Nocardioidaceae</taxon>
        <taxon>Nocardioides</taxon>
    </lineage>
</organism>
<feature type="region of interest" description="Disordered" evidence="3">
    <location>
        <begin position="1"/>
        <end position="31"/>
    </location>
</feature>